<sequence>MRCKDCENFSRNEENDPYCADRRGLSDPEPDGYCSYGERREE</sequence>
<accession>A0A8S5R558</accession>
<proteinExistence type="predicted"/>
<feature type="compositionally biased region" description="Basic and acidic residues" evidence="1">
    <location>
        <begin position="1"/>
        <end position="26"/>
    </location>
</feature>
<reference evidence="2" key="1">
    <citation type="journal article" date="2021" name="Proc. Natl. Acad. Sci. U.S.A.">
        <title>A Catalog of Tens of Thousands of Viruses from Human Metagenomes Reveals Hidden Associations with Chronic Diseases.</title>
        <authorList>
            <person name="Tisza M.J."/>
            <person name="Buck C.B."/>
        </authorList>
    </citation>
    <scope>NUCLEOTIDE SEQUENCE</scope>
    <source>
        <strain evidence="2">CtcMb1</strain>
    </source>
</reference>
<protein>
    <submittedName>
        <fullName evidence="2">Uncharacterized protein</fullName>
    </submittedName>
</protein>
<feature type="region of interest" description="Disordered" evidence="1">
    <location>
        <begin position="1"/>
        <end position="42"/>
    </location>
</feature>
<organism evidence="2">
    <name type="scientific">Siphoviridae sp. ctcMb1</name>
    <dbReference type="NCBI Taxonomy" id="2827276"/>
    <lineage>
        <taxon>Viruses</taxon>
        <taxon>Duplodnaviria</taxon>
        <taxon>Heunggongvirae</taxon>
        <taxon>Uroviricota</taxon>
        <taxon>Caudoviricetes</taxon>
    </lineage>
</organism>
<evidence type="ECO:0000256" key="1">
    <source>
        <dbReference type="SAM" id="MobiDB-lite"/>
    </source>
</evidence>
<name>A0A8S5R558_9CAUD</name>
<evidence type="ECO:0000313" key="2">
    <source>
        <dbReference type="EMBL" id="DAE26243.1"/>
    </source>
</evidence>
<dbReference type="EMBL" id="BK015811">
    <property type="protein sequence ID" value="DAE26243.1"/>
    <property type="molecule type" value="Genomic_DNA"/>
</dbReference>